<proteinExistence type="predicted"/>
<dbReference type="Pfam" id="PF00300">
    <property type="entry name" value="His_Phos_1"/>
    <property type="match status" value="1"/>
</dbReference>
<gene>
    <name evidence="1" type="ORF">ABXR19_09230</name>
</gene>
<dbReference type="InterPro" id="IPR013078">
    <property type="entry name" value="His_Pase_superF_clade-1"/>
</dbReference>
<keyword evidence="2" id="KW-1185">Reference proteome</keyword>
<dbReference type="SMART" id="SM00855">
    <property type="entry name" value="PGAM"/>
    <property type="match status" value="1"/>
</dbReference>
<dbReference type="Gene3D" id="3.40.50.1240">
    <property type="entry name" value="Phosphoglycerate mutase-like"/>
    <property type="match status" value="1"/>
</dbReference>
<dbReference type="SUPFAM" id="SSF53254">
    <property type="entry name" value="Phosphoglycerate mutase-like"/>
    <property type="match status" value="1"/>
</dbReference>
<dbReference type="InterPro" id="IPR001345">
    <property type="entry name" value="PG/BPGM_mutase_AS"/>
</dbReference>
<dbReference type="PANTHER" id="PTHR48100:SF44">
    <property type="entry name" value="PHOSPHATASE C1620.13-RELATED"/>
    <property type="match status" value="1"/>
</dbReference>
<accession>A0ABV2TLF2</accession>
<dbReference type="CDD" id="cd07067">
    <property type="entry name" value="HP_PGM_like"/>
    <property type="match status" value="1"/>
</dbReference>
<evidence type="ECO:0000313" key="1">
    <source>
        <dbReference type="EMBL" id="MET7014370.1"/>
    </source>
</evidence>
<organism evidence="1 2">
    <name type="scientific">Uliginosibacterium flavum</name>
    <dbReference type="NCBI Taxonomy" id="1396831"/>
    <lineage>
        <taxon>Bacteria</taxon>
        <taxon>Pseudomonadati</taxon>
        <taxon>Pseudomonadota</taxon>
        <taxon>Betaproteobacteria</taxon>
        <taxon>Rhodocyclales</taxon>
        <taxon>Zoogloeaceae</taxon>
        <taxon>Uliginosibacterium</taxon>
    </lineage>
</organism>
<dbReference type="EC" id="3.1.3.-" evidence="1"/>
<dbReference type="InterPro" id="IPR050275">
    <property type="entry name" value="PGM_Phosphatase"/>
</dbReference>
<evidence type="ECO:0000313" key="2">
    <source>
        <dbReference type="Proteomes" id="UP001549691"/>
    </source>
</evidence>
<dbReference type="RefSeq" id="WP_354600832.1">
    <property type="nucleotide sequence ID" value="NZ_JBEWZI010000008.1"/>
</dbReference>
<keyword evidence="1" id="KW-0378">Hydrolase</keyword>
<name>A0ABV2TLF2_9RHOO</name>
<comment type="caution">
    <text evidence="1">The sequence shown here is derived from an EMBL/GenBank/DDBJ whole genome shotgun (WGS) entry which is preliminary data.</text>
</comment>
<protein>
    <submittedName>
        <fullName evidence="1">Histidine phosphatase family protein</fullName>
        <ecNumber evidence="1">3.1.3.-</ecNumber>
    </submittedName>
</protein>
<dbReference type="InterPro" id="IPR029033">
    <property type="entry name" value="His_PPase_superfam"/>
</dbReference>
<dbReference type="EMBL" id="JBEWZI010000008">
    <property type="protein sequence ID" value="MET7014370.1"/>
    <property type="molecule type" value="Genomic_DNA"/>
</dbReference>
<dbReference type="PROSITE" id="PS00175">
    <property type="entry name" value="PG_MUTASE"/>
    <property type="match status" value="1"/>
</dbReference>
<sequence>MPITRICLVRHGETAWNAQHRQQGHEDIALNERGQAQARAVAAALQGQDFAAIHHSDLQRATATARAIGAARGLPMIVEPALRERHFGILQGLSREESEQQFPGLYTEIRTRNPHIAPPGGGESLDSFAQRISNALHAIAVRHAGKNVLIVSHGGCMDIMYRVVTGKPLTEPRDFPLGNATLNWIDYQDARWNLRVWDEKAHLADSRDEISS</sequence>
<reference evidence="1 2" key="1">
    <citation type="submission" date="2024-07" db="EMBL/GenBank/DDBJ databases">
        <title>Uliginosibacterium flavum JJ3220;KACC:17644.</title>
        <authorList>
            <person name="Kim M.K."/>
        </authorList>
    </citation>
    <scope>NUCLEOTIDE SEQUENCE [LARGE SCALE GENOMIC DNA]</scope>
    <source>
        <strain evidence="1 2">KACC:17644</strain>
    </source>
</reference>
<dbReference type="PANTHER" id="PTHR48100">
    <property type="entry name" value="BROAD-SPECIFICITY PHOSPHATASE YOR283W-RELATED"/>
    <property type="match status" value="1"/>
</dbReference>
<dbReference type="GO" id="GO:0016787">
    <property type="term" value="F:hydrolase activity"/>
    <property type="evidence" value="ECO:0007669"/>
    <property type="project" value="UniProtKB-KW"/>
</dbReference>
<dbReference type="Proteomes" id="UP001549691">
    <property type="component" value="Unassembled WGS sequence"/>
</dbReference>